<sequence>MSTADLVLQFLYPESSNADMRTFRVVQLPDETTSESEELYKFHHPNTGTTTGVTSIQRKNLTTQRWENAGQIEWTSNTNATVYFGIERVSMRELRRLKKSSSRSRRFKASGTEYKWKIADNEIDMICVSTRGKVVAAWSHELNILRVTDRADGILDRVVVTCFLNLWMKTLRLW</sequence>
<evidence type="ECO:0000313" key="2">
    <source>
        <dbReference type="EMBL" id="PCH41426.1"/>
    </source>
</evidence>
<dbReference type="AlphaFoldDB" id="A0A2H3JGY1"/>
<dbReference type="Pfam" id="PF20236">
    <property type="entry name" value="DUF6593"/>
    <property type="match status" value="1"/>
</dbReference>
<reference evidence="2 3" key="1">
    <citation type="journal article" date="2012" name="Science">
        <title>The Paleozoic origin of enzymatic lignin decomposition reconstructed from 31 fungal genomes.</title>
        <authorList>
            <person name="Floudas D."/>
            <person name="Binder M."/>
            <person name="Riley R."/>
            <person name="Barry K."/>
            <person name="Blanchette R.A."/>
            <person name="Henrissat B."/>
            <person name="Martinez A.T."/>
            <person name="Otillar R."/>
            <person name="Spatafora J.W."/>
            <person name="Yadav J.S."/>
            <person name="Aerts A."/>
            <person name="Benoit I."/>
            <person name="Boyd A."/>
            <person name="Carlson A."/>
            <person name="Copeland A."/>
            <person name="Coutinho P.M."/>
            <person name="de Vries R.P."/>
            <person name="Ferreira P."/>
            <person name="Findley K."/>
            <person name="Foster B."/>
            <person name="Gaskell J."/>
            <person name="Glotzer D."/>
            <person name="Gorecki P."/>
            <person name="Heitman J."/>
            <person name="Hesse C."/>
            <person name="Hori C."/>
            <person name="Igarashi K."/>
            <person name="Jurgens J.A."/>
            <person name="Kallen N."/>
            <person name="Kersten P."/>
            <person name="Kohler A."/>
            <person name="Kuees U."/>
            <person name="Kumar T.K.A."/>
            <person name="Kuo A."/>
            <person name="LaButti K."/>
            <person name="Larrondo L.F."/>
            <person name="Lindquist E."/>
            <person name="Ling A."/>
            <person name="Lombard V."/>
            <person name="Lucas S."/>
            <person name="Lundell T."/>
            <person name="Martin R."/>
            <person name="McLaughlin D.J."/>
            <person name="Morgenstern I."/>
            <person name="Morin E."/>
            <person name="Murat C."/>
            <person name="Nagy L.G."/>
            <person name="Nolan M."/>
            <person name="Ohm R.A."/>
            <person name="Patyshakuliyeva A."/>
            <person name="Rokas A."/>
            <person name="Ruiz-Duenas F.J."/>
            <person name="Sabat G."/>
            <person name="Salamov A."/>
            <person name="Samejima M."/>
            <person name="Schmutz J."/>
            <person name="Slot J.C."/>
            <person name="St John F."/>
            <person name="Stenlid J."/>
            <person name="Sun H."/>
            <person name="Sun S."/>
            <person name="Syed K."/>
            <person name="Tsang A."/>
            <person name="Wiebenga A."/>
            <person name="Young D."/>
            <person name="Pisabarro A."/>
            <person name="Eastwood D.C."/>
            <person name="Martin F."/>
            <person name="Cullen D."/>
            <person name="Grigoriev I.V."/>
            <person name="Hibbett D.S."/>
        </authorList>
    </citation>
    <scope>NUCLEOTIDE SEQUENCE [LARGE SCALE GENOMIC DNA]</scope>
    <source>
        <strain evidence="2 3">MD-104</strain>
    </source>
</reference>
<feature type="domain" description="DUF6593" evidence="1">
    <location>
        <begin position="30"/>
        <end position="163"/>
    </location>
</feature>
<accession>A0A2H3JGY1</accession>
<evidence type="ECO:0000259" key="1">
    <source>
        <dbReference type="Pfam" id="PF20236"/>
    </source>
</evidence>
<evidence type="ECO:0000313" key="3">
    <source>
        <dbReference type="Proteomes" id="UP000218811"/>
    </source>
</evidence>
<dbReference type="OMA" id="WENAGQI"/>
<protein>
    <recommendedName>
        <fullName evidence="1">DUF6593 domain-containing protein</fullName>
    </recommendedName>
</protein>
<dbReference type="OrthoDB" id="3132420at2759"/>
<organism evidence="2 3">
    <name type="scientific">Wolfiporia cocos (strain MD-104)</name>
    <name type="common">Brown rot fungus</name>
    <dbReference type="NCBI Taxonomy" id="742152"/>
    <lineage>
        <taxon>Eukaryota</taxon>
        <taxon>Fungi</taxon>
        <taxon>Dikarya</taxon>
        <taxon>Basidiomycota</taxon>
        <taxon>Agaricomycotina</taxon>
        <taxon>Agaricomycetes</taxon>
        <taxon>Polyporales</taxon>
        <taxon>Phaeolaceae</taxon>
        <taxon>Wolfiporia</taxon>
    </lineage>
</organism>
<dbReference type="InterPro" id="IPR046528">
    <property type="entry name" value="DUF6593"/>
</dbReference>
<proteinExistence type="predicted"/>
<gene>
    <name evidence="2" type="ORF">WOLCODRAFT_131910</name>
</gene>
<keyword evidence="3" id="KW-1185">Reference proteome</keyword>
<dbReference type="Proteomes" id="UP000218811">
    <property type="component" value="Unassembled WGS sequence"/>
</dbReference>
<name>A0A2H3JGY1_WOLCO</name>
<dbReference type="EMBL" id="KB468113">
    <property type="protein sequence ID" value="PCH41426.1"/>
    <property type="molecule type" value="Genomic_DNA"/>
</dbReference>